<dbReference type="EMBL" id="CP049865">
    <property type="protein sequence ID" value="QIK71410.1"/>
    <property type="molecule type" value="Genomic_DNA"/>
</dbReference>
<dbReference type="PANTHER" id="PTHR33514">
    <property type="entry name" value="PROTEIN ABCI12, CHLOROPLASTIC"/>
    <property type="match status" value="1"/>
</dbReference>
<feature type="transmembrane region" description="Helical" evidence="6">
    <location>
        <begin position="484"/>
        <end position="504"/>
    </location>
</feature>
<keyword evidence="3 6" id="KW-1133">Transmembrane helix</keyword>
<name>A0A6G7Y3K7_9ACTN</name>
<evidence type="ECO:0000313" key="8">
    <source>
        <dbReference type="EMBL" id="QIK71410.1"/>
    </source>
</evidence>
<dbReference type="Proteomes" id="UP000501058">
    <property type="component" value="Chromosome"/>
</dbReference>
<feature type="transmembrane region" description="Helical" evidence="6">
    <location>
        <begin position="337"/>
        <end position="356"/>
    </location>
</feature>
<dbReference type="InterPro" id="IPR003339">
    <property type="entry name" value="ABC/ECF_trnsptr_transmembrane"/>
</dbReference>
<sequence>MTGLRRLGAAVAAAALLVPAAATPAHAAPDVAPCTGVWVVVEGQRSACASEHATGQQALTSAGFTVEDSSPGMLCRIGGRPDTCTVAPSGYWSYWQAPRNAEGGWDAWTYSQLGYTNSHPAAGAAEGWVFGDGRTPPAPSRRPTRSPRIRAVPGGGSRERRARRPHRGRRDRGGAAGGRRRRRHGAGPAPASMSQVHPWAWWAWALGLAAALSLTTNPLLIALVVLAATAVVLLRRTDAPWARSIGVYFVLAGFIVAFRLFFHVLMGAHGGGTVLFSLPEIHLPAWAAGIRLGGAVTAEGVTYAVYDALRLGAMLLCLGAANALANPKRALRNVPAALYEASVAIVIALSVAPQLIESVQRVRRARRLRGGAGRGWQAVRAVVIPVLADAIDRSLALAAGMEARGFGRTRAGSGPSRPLGAALLAAMFAATLGAFLVLGAPGAVGWGLALLALGVAGTVLGLRRSGRRLAVSRYRPDPWTPRDTALAGSGLVAFALAAAADSGAWPAVHAAFHPSTSPLSWPTLHPLMLVLAAAAAAPLLLTAAPRPAELGAPA</sequence>
<dbReference type="PANTHER" id="PTHR33514:SF15">
    <property type="entry name" value="COBALT TRANSPORT PROTEIN"/>
    <property type="match status" value="1"/>
</dbReference>
<keyword evidence="2 6" id="KW-0812">Transmembrane</keyword>
<feature type="region of interest" description="Disordered" evidence="5">
    <location>
        <begin position="126"/>
        <end position="193"/>
    </location>
</feature>
<dbReference type="CDD" id="cd16914">
    <property type="entry name" value="EcfT"/>
    <property type="match status" value="1"/>
</dbReference>
<dbReference type="KEGG" id="prv:G7070_02780"/>
<reference evidence="8 9" key="1">
    <citation type="submission" date="2020-03" db="EMBL/GenBank/DDBJ databases">
        <title>Propioniciclava sp. nov., isolated from Hydrophilus acuminatus.</title>
        <authorList>
            <person name="Hyun D.-W."/>
            <person name="Bae J.-W."/>
        </authorList>
    </citation>
    <scope>NUCLEOTIDE SEQUENCE [LARGE SCALE GENOMIC DNA]</scope>
    <source>
        <strain evidence="8 9">HDW11</strain>
    </source>
</reference>
<evidence type="ECO:0000256" key="7">
    <source>
        <dbReference type="SAM" id="SignalP"/>
    </source>
</evidence>
<keyword evidence="4 6" id="KW-0472">Membrane</keyword>
<dbReference type="AlphaFoldDB" id="A0A6G7Y3K7"/>
<feature type="signal peptide" evidence="7">
    <location>
        <begin position="1"/>
        <end position="27"/>
    </location>
</feature>
<evidence type="ECO:0000256" key="4">
    <source>
        <dbReference type="ARBA" id="ARBA00023136"/>
    </source>
</evidence>
<dbReference type="GO" id="GO:0005886">
    <property type="term" value="C:plasma membrane"/>
    <property type="evidence" value="ECO:0007669"/>
    <property type="project" value="TreeGrafter"/>
</dbReference>
<feature type="chain" id="PRO_5026202168" description="Energy-coupling factor transport system permease protein" evidence="7">
    <location>
        <begin position="28"/>
        <end position="554"/>
    </location>
</feature>
<feature type="transmembrane region" description="Helical" evidence="6">
    <location>
        <begin position="246"/>
        <end position="266"/>
    </location>
</feature>
<feature type="transmembrane region" description="Helical" evidence="6">
    <location>
        <begin position="419"/>
        <end position="438"/>
    </location>
</feature>
<protein>
    <recommendedName>
        <fullName evidence="10">Energy-coupling factor transport system permease protein</fullName>
    </recommendedName>
</protein>
<evidence type="ECO:0000256" key="6">
    <source>
        <dbReference type="SAM" id="Phobius"/>
    </source>
</evidence>
<organism evidence="8 9">
    <name type="scientific">Propioniciclava coleopterorum</name>
    <dbReference type="NCBI Taxonomy" id="2714937"/>
    <lineage>
        <taxon>Bacteria</taxon>
        <taxon>Bacillati</taxon>
        <taxon>Actinomycetota</taxon>
        <taxon>Actinomycetes</taxon>
        <taxon>Propionibacteriales</taxon>
        <taxon>Propionibacteriaceae</taxon>
        <taxon>Propioniciclava</taxon>
    </lineage>
</organism>
<keyword evidence="7" id="KW-0732">Signal</keyword>
<feature type="transmembrane region" description="Helical" evidence="6">
    <location>
        <begin position="524"/>
        <end position="544"/>
    </location>
</feature>
<dbReference type="Pfam" id="PF02361">
    <property type="entry name" value="CbiQ"/>
    <property type="match status" value="1"/>
</dbReference>
<evidence type="ECO:0000256" key="1">
    <source>
        <dbReference type="ARBA" id="ARBA00004141"/>
    </source>
</evidence>
<proteinExistence type="predicted"/>
<accession>A0A6G7Y3K7</accession>
<evidence type="ECO:0000313" key="9">
    <source>
        <dbReference type="Proteomes" id="UP000501058"/>
    </source>
</evidence>
<evidence type="ECO:0000256" key="3">
    <source>
        <dbReference type="ARBA" id="ARBA00022989"/>
    </source>
</evidence>
<keyword evidence="9" id="KW-1185">Reference proteome</keyword>
<comment type="subcellular location">
    <subcellularLocation>
        <location evidence="1">Membrane</location>
        <topology evidence="1">Multi-pass membrane protein</topology>
    </subcellularLocation>
</comment>
<evidence type="ECO:0008006" key="10">
    <source>
        <dbReference type="Google" id="ProtNLM"/>
    </source>
</evidence>
<gene>
    <name evidence="8" type="ORF">G7070_02780</name>
</gene>
<feature type="transmembrane region" description="Helical" evidence="6">
    <location>
        <begin position="201"/>
        <end position="234"/>
    </location>
</feature>
<evidence type="ECO:0000256" key="2">
    <source>
        <dbReference type="ARBA" id="ARBA00022692"/>
    </source>
</evidence>
<feature type="compositionally biased region" description="Basic residues" evidence="5">
    <location>
        <begin position="160"/>
        <end position="170"/>
    </location>
</feature>
<evidence type="ECO:0000256" key="5">
    <source>
        <dbReference type="SAM" id="MobiDB-lite"/>
    </source>
</evidence>
<feature type="transmembrane region" description="Helical" evidence="6">
    <location>
        <begin position="444"/>
        <end position="463"/>
    </location>
</feature>